<name>A0A0A7GGG5_GEOAI</name>
<evidence type="ECO:0000313" key="2">
    <source>
        <dbReference type="Proteomes" id="UP000030624"/>
    </source>
</evidence>
<dbReference type="KEGG" id="gac:GACE_0987"/>
<proteinExistence type="predicted"/>
<dbReference type="HOGENOM" id="CLU_2893087_0_0_2"/>
<dbReference type="Proteomes" id="UP000030624">
    <property type="component" value="Chromosome"/>
</dbReference>
<evidence type="ECO:0000313" key="1">
    <source>
        <dbReference type="EMBL" id="AIY90032.1"/>
    </source>
</evidence>
<accession>A0A0A7GGG5</accession>
<dbReference type="AlphaFoldDB" id="A0A0A7GGG5"/>
<reference evidence="1 2" key="1">
    <citation type="journal article" date="2015" name="Appl. Environ. Microbiol.">
        <title>The Geoglobus acetivorans genome: Fe(III) reduction, acetate utilization, autotrophic growth, and degradation of aromatic compounds in a hyperthermophilic archaeon.</title>
        <authorList>
            <person name="Mardanov A.V."/>
            <person name="Slododkina G.B."/>
            <person name="Slobodkin A.I."/>
            <person name="Beletsky A.V."/>
            <person name="Gavrilov S.N."/>
            <person name="Kublanov I.V."/>
            <person name="Bonch-Osmolovskaya E.A."/>
            <person name="Skryabin K.G."/>
            <person name="Ravin N.V."/>
        </authorList>
    </citation>
    <scope>NUCLEOTIDE SEQUENCE [LARGE SCALE GENOMIC DNA]</scope>
    <source>
        <strain evidence="1 2">SBH6</strain>
    </source>
</reference>
<dbReference type="EMBL" id="CP009552">
    <property type="protein sequence ID" value="AIY90032.1"/>
    <property type="molecule type" value="Genomic_DNA"/>
</dbReference>
<sequence length="62" mass="7496">MEVILSAYSPDDSEDDWIPYLEIKVDVNTSEELLKIWDELIMELQERFSRESLEKIFVFLKR</sequence>
<organism evidence="1 2">
    <name type="scientific">Geoglobus acetivorans</name>
    <dbReference type="NCBI Taxonomy" id="565033"/>
    <lineage>
        <taxon>Archaea</taxon>
        <taxon>Methanobacteriati</taxon>
        <taxon>Methanobacteriota</taxon>
        <taxon>Archaeoglobi</taxon>
        <taxon>Archaeoglobales</taxon>
        <taxon>Archaeoglobaceae</taxon>
        <taxon>Geoglobus</taxon>
    </lineage>
</organism>
<gene>
    <name evidence="1" type="ORF">GACE_0987</name>
</gene>
<protein>
    <submittedName>
        <fullName evidence="1">Uncharacterized protein</fullName>
    </submittedName>
</protein>